<feature type="signal peptide" evidence="1">
    <location>
        <begin position="1"/>
        <end position="24"/>
    </location>
</feature>
<evidence type="ECO:0000313" key="3">
    <source>
        <dbReference type="Proteomes" id="UP000676386"/>
    </source>
</evidence>
<reference evidence="2 3" key="1">
    <citation type="submission" date="2021-04" db="EMBL/GenBank/DDBJ databases">
        <title>Chitinophaga sp. nov., isolated from the rhizosphere soil.</title>
        <authorList>
            <person name="He S."/>
        </authorList>
    </citation>
    <scope>NUCLEOTIDE SEQUENCE [LARGE SCALE GENOMIC DNA]</scope>
    <source>
        <strain evidence="2 3">2R12</strain>
    </source>
</reference>
<gene>
    <name evidence="2" type="ORF">KE626_23820</name>
</gene>
<keyword evidence="3" id="KW-1185">Reference proteome</keyword>
<dbReference type="Proteomes" id="UP000676386">
    <property type="component" value="Unassembled WGS sequence"/>
</dbReference>
<dbReference type="EMBL" id="JAGTXB010000014">
    <property type="protein sequence ID" value="MBS0030375.1"/>
    <property type="molecule type" value="Genomic_DNA"/>
</dbReference>
<organism evidence="2 3">
    <name type="scientific">Chitinophaga hostae</name>
    <dbReference type="NCBI Taxonomy" id="2831022"/>
    <lineage>
        <taxon>Bacteria</taxon>
        <taxon>Pseudomonadati</taxon>
        <taxon>Bacteroidota</taxon>
        <taxon>Chitinophagia</taxon>
        <taxon>Chitinophagales</taxon>
        <taxon>Chitinophagaceae</taxon>
        <taxon>Chitinophaga</taxon>
    </lineage>
</organism>
<sequence length="164" mass="17388">METTRTKCFIVNLCLAAIASLVFTGCGSKDDPKPAGKGKINMKFTVTVQNAAAAGQVDFQVMAANHDASQYGAPVWKMNGVTQNNEQAIIISKGSFTGSTKTYVFETVKAFDFGKLGVTCSAVDGGVVTLSYKAEVDGKVETSVENVAVTSAQIYIKDFSYEGK</sequence>
<evidence type="ECO:0008006" key="4">
    <source>
        <dbReference type="Google" id="ProtNLM"/>
    </source>
</evidence>
<accession>A0ABS5J5B6</accession>
<evidence type="ECO:0000313" key="2">
    <source>
        <dbReference type="EMBL" id="MBS0030375.1"/>
    </source>
</evidence>
<name>A0ABS5J5B6_9BACT</name>
<keyword evidence="1" id="KW-0732">Signal</keyword>
<protein>
    <recommendedName>
        <fullName evidence="4">Lipocalin-like domain-containing protein</fullName>
    </recommendedName>
</protein>
<dbReference type="RefSeq" id="WP_211975515.1">
    <property type="nucleotide sequence ID" value="NZ_CBFHAM010000008.1"/>
</dbReference>
<feature type="chain" id="PRO_5046898014" description="Lipocalin-like domain-containing protein" evidence="1">
    <location>
        <begin position="25"/>
        <end position="164"/>
    </location>
</feature>
<dbReference type="PROSITE" id="PS51257">
    <property type="entry name" value="PROKAR_LIPOPROTEIN"/>
    <property type="match status" value="1"/>
</dbReference>
<proteinExistence type="predicted"/>
<comment type="caution">
    <text evidence="2">The sequence shown here is derived from an EMBL/GenBank/DDBJ whole genome shotgun (WGS) entry which is preliminary data.</text>
</comment>
<evidence type="ECO:0000256" key="1">
    <source>
        <dbReference type="SAM" id="SignalP"/>
    </source>
</evidence>